<organism evidence="7 8">
    <name type="scientific">Stieleria neptunia</name>
    <dbReference type="NCBI Taxonomy" id="2527979"/>
    <lineage>
        <taxon>Bacteria</taxon>
        <taxon>Pseudomonadati</taxon>
        <taxon>Planctomycetota</taxon>
        <taxon>Planctomycetia</taxon>
        <taxon>Pirellulales</taxon>
        <taxon>Pirellulaceae</taxon>
        <taxon>Stieleria</taxon>
    </lineage>
</organism>
<feature type="compositionally biased region" description="Polar residues" evidence="5">
    <location>
        <begin position="47"/>
        <end position="59"/>
    </location>
</feature>
<evidence type="ECO:0000256" key="5">
    <source>
        <dbReference type="SAM" id="MobiDB-lite"/>
    </source>
</evidence>
<gene>
    <name evidence="7" type="ORF">Enr13x_10360</name>
</gene>
<feature type="region of interest" description="Disordered" evidence="5">
    <location>
        <begin position="1"/>
        <end position="22"/>
    </location>
</feature>
<dbReference type="AlphaFoldDB" id="A0A518HK16"/>
<keyword evidence="3 6" id="KW-1133">Transmembrane helix</keyword>
<feature type="region of interest" description="Disordered" evidence="5">
    <location>
        <begin position="45"/>
        <end position="75"/>
    </location>
</feature>
<feature type="transmembrane region" description="Helical" evidence="6">
    <location>
        <begin position="81"/>
        <end position="100"/>
    </location>
</feature>
<protein>
    <recommendedName>
        <fullName evidence="9">DUF2585 family protein</fullName>
    </recommendedName>
</protein>
<feature type="transmembrane region" description="Helical" evidence="6">
    <location>
        <begin position="217"/>
        <end position="235"/>
    </location>
</feature>
<dbReference type="Proteomes" id="UP000319004">
    <property type="component" value="Chromosome"/>
</dbReference>
<evidence type="ECO:0000256" key="3">
    <source>
        <dbReference type="ARBA" id="ARBA00022989"/>
    </source>
</evidence>
<keyword evidence="8" id="KW-1185">Reference proteome</keyword>
<evidence type="ECO:0008006" key="9">
    <source>
        <dbReference type="Google" id="ProtNLM"/>
    </source>
</evidence>
<evidence type="ECO:0000256" key="6">
    <source>
        <dbReference type="SAM" id="Phobius"/>
    </source>
</evidence>
<evidence type="ECO:0000313" key="7">
    <source>
        <dbReference type="EMBL" id="QDV41198.1"/>
    </source>
</evidence>
<evidence type="ECO:0000313" key="8">
    <source>
        <dbReference type="Proteomes" id="UP000319004"/>
    </source>
</evidence>
<keyword evidence="4 6" id="KW-0472">Membrane</keyword>
<evidence type="ECO:0000256" key="4">
    <source>
        <dbReference type="ARBA" id="ARBA00023136"/>
    </source>
</evidence>
<dbReference type="GO" id="GO:0005886">
    <property type="term" value="C:plasma membrane"/>
    <property type="evidence" value="ECO:0007669"/>
    <property type="project" value="InterPro"/>
</dbReference>
<dbReference type="InterPro" id="IPR019691">
    <property type="entry name" value="DUF2585"/>
</dbReference>
<accession>A0A518HK16</accession>
<dbReference type="KEGG" id="snep:Enr13x_10360"/>
<evidence type="ECO:0000256" key="1">
    <source>
        <dbReference type="ARBA" id="ARBA00022475"/>
    </source>
</evidence>
<sequence>MCRCRGAISDRAPSSSQSHRAAANRTIIRGGQIFFHRFVSFKFSRPGASSSKLSGNRVMQDSRSEPQPEPRSGPTSWARPVWLDLTLIATAMVTTLWLLGQPPWCQCGSYRPWSWEIYSRHNSQHLIDPYTFTHVLHGILFFAALWPLRRRMPAGVRLKTAAVVEAAWEILENTPMIIERYREATISLDYYGDSIANSVFDLLACLAGYAIASRLKWYYSAAILIVVEVALLATIRDSLLLNIIMLVWPSDAILQWQSG</sequence>
<keyword evidence="2 6" id="KW-0812">Transmembrane</keyword>
<dbReference type="Pfam" id="PF10755">
    <property type="entry name" value="DUF2585"/>
    <property type="match status" value="1"/>
</dbReference>
<evidence type="ECO:0000256" key="2">
    <source>
        <dbReference type="ARBA" id="ARBA00022692"/>
    </source>
</evidence>
<reference evidence="7 8" key="1">
    <citation type="submission" date="2019-03" db="EMBL/GenBank/DDBJ databases">
        <title>Deep-cultivation of Planctomycetes and their phenomic and genomic characterization uncovers novel biology.</title>
        <authorList>
            <person name="Wiegand S."/>
            <person name="Jogler M."/>
            <person name="Boedeker C."/>
            <person name="Pinto D."/>
            <person name="Vollmers J."/>
            <person name="Rivas-Marin E."/>
            <person name="Kohn T."/>
            <person name="Peeters S.H."/>
            <person name="Heuer A."/>
            <person name="Rast P."/>
            <person name="Oberbeckmann S."/>
            <person name="Bunk B."/>
            <person name="Jeske O."/>
            <person name="Meyerdierks A."/>
            <person name="Storesund J.E."/>
            <person name="Kallscheuer N."/>
            <person name="Luecker S."/>
            <person name="Lage O.M."/>
            <person name="Pohl T."/>
            <person name="Merkel B.J."/>
            <person name="Hornburger P."/>
            <person name="Mueller R.-W."/>
            <person name="Bruemmer F."/>
            <person name="Labrenz M."/>
            <person name="Spormann A.M."/>
            <person name="Op den Camp H."/>
            <person name="Overmann J."/>
            <person name="Amann R."/>
            <person name="Jetten M.S.M."/>
            <person name="Mascher T."/>
            <person name="Medema M.H."/>
            <person name="Devos D.P."/>
            <person name="Kaster A.-K."/>
            <person name="Ovreas L."/>
            <person name="Rohde M."/>
            <person name="Galperin M.Y."/>
            <person name="Jogler C."/>
        </authorList>
    </citation>
    <scope>NUCLEOTIDE SEQUENCE [LARGE SCALE GENOMIC DNA]</scope>
    <source>
        <strain evidence="7 8">Enr13</strain>
    </source>
</reference>
<proteinExistence type="predicted"/>
<dbReference type="EMBL" id="CP037423">
    <property type="protein sequence ID" value="QDV41198.1"/>
    <property type="molecule type" value="Genomic_DNA"/>
</dbReference>
<feature type="transmembrane region" description="Helical" evidence="6">
    <location>
        <begin position="130"/>
        <end position="148"/>
    </location>
</feature>
<keyword evidence="1" id="KW-1003">Cell membrane</keyword>
<name>A0A518HK16_9BACT</name>